<evidence type="ECO:0000313" key="1">
    <source>
        <dbReference type="EMBL" id="PVZ69502.1"/>
    </source>
</evidence>
<dbReference type="EMBL" id="QDDL01000003">
    <property type="protein sequence ID" value="PVZ69502.1"/>
    <property type="molecule type" value="Genomic_DNA"/>
</dbReference>
<reference evidence="1 2" key="1">
    <citation type="submission" date="2018-04" db="EMBL/GenBank/DDBJ databases">
        <title>Thalassorhabdus spongiae gen. nov., sp. nov., isolated from a marine sponge in South-West Iceland.</title>
        <authorList>
            <person name="Knobloch S."/>
            <person name="Daussin A."/>
            <person name="Johannsson R."/>
            <person name="Marteinsson V.T."/>
        </authorList>
    </citation>
    <scope>NUCLEOTIDE SEQUENCE [LARGE SCALE GENOMIC DNA]</scope>
    <source>
        <strain evidence="1 2">Hp12</strain>
    </source>
</reference>
<comment type="caution">
    <text evidence="1">The sequence shown here is derived from an EMBL/GenBank/DDBJ whole genome shotgun (WGS) entry which is preliminary data.</text>
</comment>
<accession>A0A2V1H0H3</accession>
<proteinExistence type="predicted"/>
<protein>
    <submittedName>
        <fullName evidence="1">Uncharacterized protein</fullName>
    </submittedName>
</protein>
<dbReference type="Proteomes" id="UP000244906">
    <property type="component" value="Unassembled WGS sequence"/>
</dbReference>
<dbReference type="AlphaFoldDB" id="A0A2V1H0H3"/>
<sequence length="262" mass="29463">MLGIRSFVKLHSIDPILVRRFENLGKWDVGLRKELSVDQMVHSILDFPFHRLQESLGPERAATAMTTIFSDFDSTSTNKTKGAVGQYLVLANLLKDSEVVIHNIERNLDVVMVAGEALNIRRVDIQALVGGVLKDIEVKVFLERTWQENLQQSMKFVASDPANGTRNKAGQLFNDIVAFSQGNTGKQWHFLPSVNATSEDILEYIRQQILDPSISKNLQRLLANGEDLTPFEWLQRVDTLIEEMDEAGFVVVNSLNVLVGDK</sequence>
<organism evidence="1 2">
    <name type="scientific">Pelagibaculum spongiae</name>
    <dbReference type="NCBI Taxonomy" id="2080658"/>
    <lineage>
        <taxon>Bacteria</taxon>
        <taxon>Pseudomonadati</taxon>
        <taxon>Pseudomonadota</taxon>
        <taxon>Gammaproteobacteria</taxon>
        <taxon>Oceanospirillales</taxon>
        <taxon>Pelagibaculum</taxon>
    </lineage>
</organism>
<name>A0A2V1H0H3_9GAMM</name>
<evidence type="ECO:0000313" key="2">
    <source>
        <dbReference type="Proteomes" id="UP000244906"/>
    </source>
</evidence>
<keyword evidence="2" id="KW-1185">Reference proteome</keyword>
<gene>
    <name evidence="1" type="ORF">DC094_09235</name>
</gene>